<keyword evidence="2" id="KW-0436">Ligase</keyword>
<reference evidence="3" key="1">
    <citation type="submission" date="2023-07" db="EMBL/GenBank/DDBJ databases">
        <authorList>
            <person name="Luz R."/>
            <person name="Cordeiro R."/>
            <person name="Fonseca A."/>
            <person name="Goncalves V."/>
        </authorList>
    </citation>
    <scope>NUCLEOTIDE SEQUENCE [LARGE SCALE GENOMIC DNA]</scope>
    <source>
        <strain evidence="3">BACA0444</strain>
    </source>
</reference>
<dbReference type="PANTHER" id="PTHR36510">
    <property type="entry name" value="GLUTAMATE--CYSTEINE LIGASE 2-RELATED"/>
    <property type="match status" value="1"/>
</dbReference>
<sequence length="384" mass="43190">MLSKGFEVEIYTGRPNGKIVGLSDQIVQALDGFVREPDSRNVEYTTPPVYLYDQALCDLLRPRMRLRRYLRGLGDYTLIPGSTLSLGESQTFYRSDPQNPYHDYIEQTYHTKVVTASIHINVGISDLETLIRACRLIRVEAPLFLALSAASPFLDGEVTGYHSTRWAVFPKTPAIVPLFTSHQHFIAWTKEQLALGTMQNVRHLWSAVRPNGDRRPYDLNRLELRICDLVTDPISLLAITALLEARLLQVIENPELDPLIQSDLARSGLDLAALADENEIAVAQASLGAPLRHWQDGREISASDWIGELYDQVYPTAKQQGFSCFLNPVKKILREGNQAQKWLQSYAQGQSVTSIIQEAIVQLQAEEVDLEDKLCQPLPDLIPV</sequence>
<dbReference type="InterPro" id="IPR011792">
    <property type="entry name" value="GshA_cyano"/>
</dbReference>
<evidence type="ECO:0000313" key="3">
    <source>
        <dbReference type="Proteomes" id="UP001268256"/>
    </source>
</evidence>
<dbReference type="Proteomes" id="UP001268256">
    <property type="component" value="Unassembled WGS sequence"/>
</dbReference>
<organism evidence="2 3">
    <name type="scientific">Pseudocalidococcus azoricus BACA0444</name>
    <dbReference type="NCBI Taxonomy" id="2918990"/>
    <lineage>
        <taxon>Bacteria</taxon>
        <taxon>Bacillati</taxon>
        <taxon>Cyanobacteriota</taxon>
        <taxon>Cyanophyceae</taxon>
        <taxon>Acaryochloridales</taxon>
        <taxon>Thermosynechococcaceae</taxon>
        <taxon>Pseudocalidococcus</taxon>
        <taxon>Pseudocalidococcus azoricus</taxon>
    </lineage>
</organism>
<dbReference type="PANTHER" id="PTHR36510:SF1">
    <property type="entry name" value="GLUTAMATE--CYSTEINE LIGASE 2-RELATED"/>
    <property type="match status" value="1"/>
</dbReference>
<evidence type="ECO:0000313" key="2">
    <source>
        <dbReference type="EMBL" id="MDS3859714.1"/>
    </source>
</evidence>
<dbReference type="InterPro" id="IPR006336">
    <property type="entry name" value="GCS2"/>
</dbReference>
<gene>
    <name evidence="2" type="primary">gshA</name>
    <name evidence="2" type="ORF">RIF25_02720</name>
</gene>
<dbReference type="Pfam" id="PF04107">
    <property type="entry name" value="GCS2"/>
    <property type="match status" value="1"/>
</dbReference>
<dbReference type="GO" id="GO:0004357">
    <property type="term" value="F:glutamate-cysteine ligase activity"/>
    <property type="evidence" value="ECO:0007669"/>
    <property type="project" value="UniProtKB-EC"/>
</dbReference>
<comment type="catalytic activity">
    <reaction evidence="1">
        <text>L-cysteine + L-glutamate + ATP = gamma-L-glutamyl-L-cysteine + ADP + phosphate + H(+)</text>
        <dbReference type="Rhea" id="RHEA:13285"/>
        <dbReference type="ChEBI" id="CHEBI:15378"/>
        <dbReference type="ChEBI" id="CHEBI:29985"/>
        <dbReference type="ChEBI" id="CHEBI:30616"/>
        <dbReference type="ChEBI" id="CHEBI:35235"/>
        <dbReference type="ChEBI" id="CHEBI:43474"/>
        <dbReference type="ChEBI" id="CHEBI:58173"/>
        <dbReference type="ChEBI" id="CHEBI:456216"/>
        <dbReference type="EC" id="6.3.2.2"/>
    </reaction>
</comment>
<dbReference type="AlphaFoldDB" id="A0AAE4FP87"/>
<name>A0AAE4FP87_9CYAN</name>
<dbReference type="RefSeq" id="WP_322877022.1">
    <property type="nucleotide sequence ID" value="NZ_JAVMIP010000002.1"/>
</dbReference>
<dbReference type="InterPro" id="IPR050141">
    <property type="entry name" value="GCL_type2/YbdK_subfam"/>
</dbReference>
<accession>A0AAE4FP87</accession>
<dbReference type="SUPFAM" id="SSF55931">
    <property type="entry name" value="Glutamine synthetase/guanido kinase"/>
    <property type="match status" value="1"/>
</dbReference>
<comment type="caution">
    <text evidence="2">The sequence shown here is derived from an EMBL/GenBank/DDBJ whole genome shotgun (WGS) entry which is preliminary data.</text>
</comment>
<dbReference type="Gene3D" id="3.30.590.20">
    <property type="match status" value="1"/>
</dbReference>
<protein>
    <submittedName>
        <fullName evidence="2">Glutamate--cysteine ligase</fullName>
        <ecNumber evidence="2">6.3.2.2</ecNumber>
    </submittedName>
</protein>
<dbReference type="GO" id="GO:0042398">
    <property type="term" value="P:modified amino acid biosynthetic process"/>
    <property type="evidence" value="ECO:0007669"/>
    <property type="project" value="InterPro"/>
</dbReference>
<keyword evidence="3" id="KW-1185">Reference proteome</keyword>
<dbReference type="InterPro" id="IPR014746">
    <property type="entry name" value="Gln_synth/guanido_kin_cat_dom"/>
</dbReference>
<dbReference type="NCBIfam" id="TIGR02048">
    <property type="entry name" value="gshA_cyano"/>
    <property type="match status" value="1"/>
</dbReference>
<dbReference type="EC" id="6.3.2.2" evidence="2"/>
<evidence type="ECO:0000256" key="1">
    <source>
        <dbReference type="ARBA" id="ARBA00048819"/>
    </source>
</evidence>
<dbReference type="EMBL" id="JAVMIP010000002">
    <property type="protein sequence ID" value="MDS3859714.1"/>
    <property type="molecule type" value="Genomic_DNA"/>
</dbReference>
<proteinExistence type="predicted"/>